<evidence type="ECO:0000256" key="4">
    <source>
        <dbReference type="ARBA" id="ARBA00023128"/>
    </source>
</evidence>
<feature type="compositionally biased region" description="Basic and acidic residues" evidence="7">
    <location>
        <begin position="125"/>
        <end position="142"/>
    </location>
</feature>
<evidence type="ECO:0000256" key="3">
    <source>
        <dbReference type="ARBA" id="ARBA00022980"/>
    </source>
</evidence>
<keyword evidence="4" id="KW-0496">Mitochondrion</keyword>
<dbReference type="GO" id="GO:0005739">
    <property type="term" value="C:mitochondrion"/>
    <property type="evidence" value="ECO:0007669"/>
    <property type="project" value="InterPro"/>
</dbReference>
<keyword evidence="10" id="KW-1185">Reference proteome</keyword>
<evidence type="ECO:0000256" key="1">
    <source>
        <dbReference type="ARBA" id="ARBA00004173"/>
    </source>
</evidence>
<name>A0A4S2KAV2_9HYME</name>
<dbReference type="Proteomes" id="UP000310200">
    <property type="component" value="Unassembled WGS sequence"/>
</dbReference>
<evidence type="ECO:0000256" key="5">
    <source>
        <dbReference type="ARBA" id="ARBA00023274"/>
    </source>
</evidence>
<protein>
    <recommendedName>
        <fullName evidence="6">Small ribosomal subunit protein mS23</fullName>
    </recommendedName>
</protein>
<dbReference type="Pfam" id="PF10484">
    <property type="entry name" value="MRP-S23"/>
    <property type="match status" value="1"/>
</dbReference>
<reference evidence="9 10" key="1">
    <citation type="journal article" date="2019" name="Philos. Trans. R. Soc. Lond., B, Biol. Sci.">
        <title>Ant behaviour and brain gene expression of defending hosts depend on the ecological success of the intruding social parasite.</title>
        <authorList>
            <person name="Kaur R."/>
            <person name="Stoldt M."/>
            <person name="Jongepier E."/>
            <person name="Feldmeyer B."/>
            <person name="Menzel F."/>
            <person name="Bornberg-Bauer E."/>
            <person name="Foitzik S."/>
        </authorList>
    </citation>
    <scope>NUCLEOTIDE SEQUENCE [LARGE SCALE GENOMIC DNA]</scope>
    <source>
        <tissue evidence="9">Whole body</tissue>
    </source>
</reference>
<accession>A0A4S2KAV2</accession>
<dbReference type="STRING" id="300112.A0A4S2KAV2"/>
<sequence>MAQSRLEKIGTIYTRIASLLKGKGLIEEDKPLWVAVYEAFPPKYEPRYDRRLPKKPVRPIFYEEDLIRARFHRDQSFIPATNLANENVKSATQNFLSMYETIKKQEGLSEDSAYERAMKQYTSERQMRMESKGNELSKDSRE</sequence>
<dbReference type="GO" id="GO:0005840">
    <property type="term" value="C:ribosome"/>
    <property type="evidence" value="ECO:0007669"/>
    <property type="project" value="InterPro"/>
</dbReference>
<dbReference type="InterPro" id="IPR059242">
    <property type="entry name" value="mS23_dom"/>
</dbReference>
<evidence type="ECO:0000256" key="6">
    <source>
        <dbReference type="ARBA" id="ARBA00035137"/>
    </source>
</evidence>
<dbReference type="PANTHER" id="PTHR15925:SF2">
    <property type="entry name" value="SMALL RIBOSOMAL SUBUNIT PROTEIN MS23"/>
    <property type="match status" value="1"/>
</dbReference>
<dbReference type="InterPro" id="IPR023611">
    <property type="entry name" value="mS23_dom_met"/>
</dbReference>
<evidence type="ECO:0000313" key="9">
    <source>
        <dbReference type="EMBL" id="TGZ45926.1"/>
    </source>
</evidence>
<evidence type="ECO:0000256" key="2">
    <source>
        <dbReference type="ARBA" id="ARBA00009864"/>
    </source>
</evidence>
<comment type="caution">
    <text evidence="9">The sequence shown here is derived from an EMBL/GenBank/DDBJ whole genome shotgun (WGS) entry which is preliminary data.</text>
</comment>
<organism evidence="9 10">
    <name type="scientific">Temnothorax longispinosus</name>
    <dbReference type="NCBI Taxonomy" id="300112"/>
    <lineage>
        <taxon>Eukaryota</taxon>
        <taxon>Metazoa</taxon>
        <taxon>Ecdysozoa</taxon>
        <taxon>Arthropoda</taxon>
        <taxon>Hexapoda</taxon>
        <taxon>Insecta</taxon>
        <taxon>Pterygota</taxon>
        <taxon>Neoptera</taxon>
        <taxon>Endopterygota</taxon>
        <taxon>Hymenoptera</taxon>
        <taxon>Apocrita</taxon>
        <taxon>Aculeata</taxon>
        <taxon>Formicoidea</taxon>
        <taxon>Formicidae</taxon>
        <taxon>Myrmicinae</taxon>
        <taxon>Temnothorax</taxon>
    </lineage>
</organism>
<evidence type="ECO:0000259" key="8">
    <source>
        <dbReference type="Pfam" id="PF10484"/>
    </source>
</evidence>
<feature type="domain" description="Small ribosomal subunit protein mS23 conserved" evidence="8">
    <location>
        <begin position="2"/>
        <end position="125"/>
    </location>
</feature>
<dbReference type="GO" id="GO:0006412">
    <property type="term" value="P:translation"/>
    <property type="evidence" value="ECO:0007669"/>
    <property type="project" value="InterPro"/>
</dbReference>
<proteinExistence type="inferred from homology"/>
<evidence type="ECO:0000313" key="10">
    <source>
        <dbReference type="Proteomes" id="UP000310200"/>
    </source>
</evidence>
<keyword evidence="5" id="KW-0687">Ribonucleoprotein</keyword>
<keyword evidence="3" id="KW-0689">Ribosomal protein</keyword>
<feature type="region of interest" description="Disordered" evidence="7">
    <location>
        <begin position="110"/>
        <end position="142"/>
    </location>
</feature>
<comment type="subcellular location">
    <subcellularLocation>
        <location evidence="1">Mitochondrion</location>
    </subcellularLocation>
</comment>
<evidence type="ECO:0000256" key="7">
    <source>
        <dbReference type="SAM" id="MobiDB-lite"/>
    </source>
</evidence>
<dbReference type="GO" id="GO:0003735">
    <property type="term" value="F:structural constituent of ribosome"/>
    <property type="evidence" value="ECO:0007669"/>
    <property type="project" value="InterPro"/>
</dbReference>
<dbReference type="InterPro" id="IPR019520">
    <property type="entry name" value="Ribosomal_mS23_met"/>
</dbReference>
<dbReference type="AlphaFoldDB" id="A0A4S2KAV2"/>
<dbReference type="CDD" id="cd23701">
    <property type="entry name" value="At1g26750"/>
    <property type="match status" value="1"/>
</dbReference>
<dbReference type="EMBL" id="QBLH01003027">
    <property type="protein sequence ID" value="TGZ45926.1"/>
    <property type="molecule type" value="Genomic_DNA"/>
</dbReference>
<gene>
    <name evidence="9" type="ORF">DBV15_02694</name>
</gene>
<dbReference type="PANTHER" id="PTHR15925">
    <property type="entry name" value="MITOCHONDRIAL RIBOSOMAL PROTEIN S23"/>
    <property type="match status" value="1"/>
</dbReference>
<comment type="similarity">
    <text evidence="2">Belongs to the mitochondrion-specific ribosomal protein mS23 family.</text>
</comment>